<dbReference type="KEGG" id="aad:TC41_0406"/>
<reference evidence="1 2" key="1">
    <citation type="journal article" date="2011" name="J. Bacteriol.">
        <title>Complete Genome Sequence of Alicyclobacillus acidocaldarius Strain Tc-4-1.</title>
        <authorList>
            <person name="Chen Y."/>
            <person name="He Y."/>
            <person name="Zhang B."/>
            <person name="Yang J."/>
            <person name="Li W."/>
            <person name="Dong Z."/>
            <person name="Hu S."/>
        </authorList>
    </citation>
    <scope>NUCLEOTIDE SEQUENCE [LARGE SCALE GENOMIC DNA]</scope>
    <source>
        <strain evidence="1 2">Tc-4-1</strain>
    </source>
</reference>
<reference evidence="2" key="2">
    <citation type="submission" date="2011-06" db="EMBL/GenBank/DDBJ databases">
        <title>The complete genome sequence of Alicyclobacillus acidocaldarius sp. Tc-4-1.</title>
        <authorList>
            <person name="Chen Y."/>
            <person name="He Y."/>
            <person name="Dong Z."/>
            <person name="Hu S."/>
        </authorList>
    </citation>
    <scope>NUCLEOTIDE SEQUENCE [LARGE SCALE GENOMIC DNA]</scope>
    <source>
        <strain evidence="2">Tc-4-1</strain>
    </source>
</reference>
<name>F8IKZ0_ALIAT</name>
<evidence type="ECO:0000313" key="1">
    <source>
        <dbReference type="EMBL" id="AEJ42372.1"/>
    </source>
</evidence>
<proteinExistence type="predicted"/>
<dbReference type="EMBL" id="CP002902">
    <property type="protein sequence ID" value="AEJ42372.1"/>
    <property type="molecule type" value="Genomic_DNA"/>
</dbReference>
<organism evidence="1 2">
    <name type="scientific">Alicyclobacillus acidocaldarius (strain Tc-4-1)</name>
    <name type="common">Bacillus acidocaldarius</name>
    <dbReference type="NCBI Taxonomy" id="1048834"/>
    <lineage>
        <taxon>Bacteria</taxon>
        <taxon>Bacillati</taxon>
        <taxon>Bacillota</taxon>
        <taxon>Bacilli</taxon>
        <taxon>Bacillales</taxon>
        <taxon>Alicyclobacillaceae</taxon>
        <taxon>Alicyclobacillus</taxon>
    </lineage>
</organism>
<sequence length="71" mass="7872">MHGRVCRICRIVACAAPYYQAHHQCGTPSRYNKLAVHPISSQGPDFLAIVPHLPTHGRTTWSEPLTNSAHL</sequence>
<evidence type="ECO:0000313" key="2">
    <source>
        <dbReference type="Proteomes" id="UP000000292"/>
    </source>
</evidence>
<gene>
    <name evidence="1" type="ordered locus">TC41_0406</name>
</gene>
<dbReference type="Proteomes" id="UP000000292">
    <property type="component" value="Chromosome"/>
</dbReference>
<dbReference type="PATRIC" id="fig|1048834.4.peg.376"/>
<dbReference type="HOGENOM" id="CLU_2731003_0_0_9"/>
<dbReference type="AlphaFoldDB" id="F8IKZ0"/>
<protein>
    <submittedName>
        <fullName evidence="1">Uncharacterized protein</fullName>
    </submittedName>
</protein>
<accession>F8IKZ0</accession>